<reference evidence="1 2" key="1">
    <citation type="submission" date="2013-04" db="EMBL/GenBank/DDBJ databases">
        <title>The Genome Sequence of Bacteroides thetaiotaomicron dnLKV9.</title>
        <authorList>
            <consortium name="The Broad Institute Genomics Platform"/>
            <consortium name="The Broad Institute Genome Sequencing Center for Infectious Disease"/>
            <person name="Earl A."/>
            <person name="Xavier R."/>
            <person name="Kuhn K."/>
            <person name="Stappenbeck T."/>
            <person name="Walker B."/>
            <person name="Young S."/>
            <person name="Zeng Q."/>
            <person name="Gargeya S."/>
            <person name="Fitzgerald M."/>
            <person name="Haas B."/>
            <person name="Abouelleil A."/>
            <person name="Allen A.W."/>
            <person name="Alvarado L."/>
            <person name="Arachchi H.M."/>
            <person name="Berlin A.M."/>
            <person name="Chapman S.B."/>
            <person name="Gainer-Dewar J."/>
            <person name="Goldberg J."/>
            <person name="Griggs A."/>
            <person name="Gujja S."/>
            <person name="Hansen M."/>
            <person name="Howarth C."/>
            <person name="Imamovic A."/>
            <person name="Ireland A."/>
            <person name="Larimer J."/>
            <person name="McCowan C."/>
            <person name="Murphy C."/>
            <person name="Pearson M."/>
            <person name="Poon T.W."/>
            <person name="Priest M."/>
            <person name="Roberts A."/>
            <person name="Saif S."/>
            <person name="Shea T."/>
            <person name="Sisk P."/>
            <person name="Sykes S."/>
            <person name="Wortman J."/>
            <person name="Nusbaum C."/>
            <person name="Birren B."/>
        </authorList>
    </citation>
    <scope>NUCLEOTIDE SEQUENCE [LARGE SCALE GENOMIC DNA]</scope>
    <source>
        <strain evidence="2">dnLKV9</strain>
    </source>
</reference>
<evidence type="ECO:0000313" key="1">
    <source>
        <dbReference type="EMBL" id="EOS02088.1"/>
    </source>
</evidence>
<proteinExistence type="predicted"/>
<dbReference type="Proteomes" id="UP000014207">
    <property type="component" value="Unassembled WGS sequence"/>
</dbReference>
<protein>
    <submittedName>
        <fullName evidence="1">Uncharacterized protein</fullName>
    </submittedName>
</protein>
<dbReference type="PATRIC" id="fig|1235785.3.peg.1203"/>
<gene>
    <name evidence="1" type="ORF">C799_01204</name>
</gene>
<evidence type="ECO:0000313" key="2">
    <source>
        <dbReference type="Proteomes" id="UP000014207"/>
    </source>
</evidence>
<accession>R9HDF6</accession>
<dbReference type="EMBL" id="ASSM01000006">
    <property type="protein sequence ID" value="EOS02088.1"/>
    <property type="molecule type" value="Genomic_DNA"/>
</dbReference>
<dbReference type="RefSeq" id="WP_016267605.1">
    <property type="nucleotide sequence ID" value="NZ_KE159459.1"/>
</dbReference>
<name>R9HDF6_BACT4</name>
<comment type="caution">
    <text evidence="1">The sequence shown here is derived from an EMBL/GenBank/DDBJ whole genome shotgun (WGS) entry which is preliminary data.</text>
</comment>
<dbReference type="AlphaFoldDB" id="R9HDF6"/>
<dbReference type="HOGENOM" id="CLU_2714111_0_0_10"/>
<sequence>MKTILDLLQTIPEDCTQFNIHEVDMQIISPEDAQKLLDSDPEDKRYHQCILANSSFIFTTHNNKLTALYKIV</sequence>
<organism evidence="1 2">
    <name type="scientific">Bacteroides thetaiotaomicron dnLKV9</name>
    <dbReference type="NCBI Taxonomy" id="1235785"/>
    <lineage>
        <taxon>Bacteria</taxon>
        <taxon>Pseudomonadati</taxon>
        <taxon>Bacteroidota</taxon>
        <taxon>Bacteroidia</taxon>
        <taxon>Bacteroidales</taxon>
        <taxon>Bacteroidaceae</taxon>
        <taxon>Bacteroides</taxon>
    </lineage>
</organism>